<dbReference type="CDD" id="cd17352">
    <property type="entry name" value="MFS_MCT_SLC16"/>
    <property type="match status" value="1"/>
</dbReference>
<dbReference type="Proteomes" id="UP000002866">
    <property type="component" value="Chromosome 4"/>
</dbReference>
<keyword evidence="6" id="KW-1185">Reference proteome</keyword>
<dbReference type="InterPro" id="IPR050327">
    <property type="entry name" value="Proton-linked_MCT"/>
</dbReference>
<name>I2H2I3_HENB6</name>
<dbReference type="InterPro" id="IPR036259">
    <property type="entry name" value="MFS_trans_sf"/>
</dbReference>
<feature type="transmembrane region" description="Helical" evidence="3">
    <location>
        <begin position="214"/>
        <end position="237"/>
    </location>
</feature>
<evidence type="ECO:0000313" key="5">
    <source>
        <dbReference type="EMBL" id="CCH60585.1"/>
    </source>
</evidence>
<dbReference type="KEGG" id="tbl:TBLA_0D00770"/>
<dbReference type="GO" id="GO:0016020">
    <property type="term" value="C:membrane"/>
    <property type="evidence" value="ECO:0007669"/>
    <property type="project" value="UniProtKB-SubCell"/>
</dbReference>
<evidence type="ECO:0000256" key="1">
    <source>
        <dbReference type="ARBA" id="ARBA00004141"/>
    </source>
</evidence>
<keyword evidence="3" id="KW-0812">Transmembrane</keyword>
<feature type="transmembrane region" description="Helical" evidence="3">
    <location>
        <begin position="440"/>
        <end position="464"/>
    </location>
</feature>
<dbReference type="HOGENOM" id="CLU_001265_1_0_1"/>
<proteinExistence type="inferred from homology"/>
<accession>I2H2I3</accession>
<feature type="transmembrane region" description="Helical" evidence="3">
    <location>
        <begin position="350"/>
        <end position="373"/>
    </location>
</feature>
<comment type="subcellular location">
    <subcellularLocation>
        <location evidence="1">Membrane</location>
        <topology evidence="1">Multi-pass membrane protein</topology>
    </subcellularLocation>
</comment>
<feature type="transmembrane region" description="Helical" evidence="3">
    <location>
        <begin position="385"/>
        <end position="403"/>
    </location>
</feature>
<keyword evidence="3" id="KW-0472">Membrane</keyword>
<gene>
    <name evidence="5" type="primary">TBLA0D00770</name>
    <name evidence="5" type="ORF">TBLA_0D00770</name>
</gene>
<dbReference type="Gene3D" id="1.20.1250.20">
    <property type="entry name" value="MFS general substrate transporter like domains"/>
    <property type="match status" value="1"/>
</dbReference>
<dbReference type="OMA" id="CHVASMM"/>
<evidence type="ECO:0000256" key="3">
    <source>
        <dbReference type="SAM" id="Phobius"/>
    </source>
</evidence>
<feature type="transmembrane region" description="Helical" evidence="3">
    <location>
        <begin position="476"/>
        <end position="497"/>
    </location>
</feature>
<feature type="transmembrane region" description="Helical" evidence="3">
    <location>
        <begin position="163"/>
        <end position="185"/>
    </location>
</feature>
<dbReference type="GO" id="GO:0032218">
    <property type="term" value="P:riboflavin transport"/>
    <property type="evidence" value="ECO:0007669"/>
    <property type="project" value="TreeGrafter"/>
</dbReference>
<feature type="domain" description="Major facilitator superfamily (MFS) profile" evidence="4">
    <location>
        <begin position="124"/>
        <end position="531"/>
    </location>
</feature>
<dbReference type="eggNOG" id="KOG2504">
    <property type="taxonomic scope" value="Eukaryota"/>
</dbReference>
<dbReference type="PANTHER" id="PTHR11360">
    <property type="entry name" value="MONOCARBOXYLATE TRANSPORTER"/>
    <property type="match status" value="1"/>
</dbReference>
<dbReference type="InterPro" id="IPR011701">
    <property type="entry name" value="MFS"/>
</dbReference>
<sequence>MISNDFEINQVTQEFISEVNNKSDVDGISISKINYSANSKGDEFPTDQYEMVVGKGSLVYDSDSILRDTENQLNDSTTNYFDDDLHSIQDSKSLQDESQEEIQNQGFLLDDGIYYPEGGLKAWIATFGCFCGFFACFGIGNALGAVETQVQKYQLSSYSSTKIGWIFSLELFFTFISCIFSGTYFDRNGFKAPVIVGTILHVGGLWGTSTSNDYWEFILFFSLFLGCGNGVLISPLMSAPCHYFNRRRGLATALSTVGGSIGGAIFPVMLREFFKQTRENDSNFGYRWGIRSIAILNLSLLMLSICLVKERITPIAPVLPDNSFRTKMNNFIQVYIKNSFDANAFKDKRYLFCVIGTIMGEISICCSITYWGTYCISKGITEADVYLLIMVINVSGIPGRWVPGYFSDFIGRFNTAIITLLLLTFVEFFIWLPFGNNIRNMYIISILYGFFSGSIFSLLPVCCGQVSKTEEFGKRYATMYFVVAFATLISVPFSGTIIGNESVASYNRFIIWCSATTLVSAVCFWISKYYAVGAGQSIRF</sequence>
<keyword evidence="3" id="KW-1133">Transmembrane helix</keyword>
<dbReference type="AlphaFoldDB" id="I2H2I3"/>
<feature type="transmembrane region" description="Helical" evidence="3">
    <location>
        <begin position="288"/>
        <end position="308"/>
    </location>
</feature>
<feature type="transmembrane region" description="Helical" evidence="3">
    <location>
        <begin position="249"/>
        <end position="268"/>
    </location>
</feature>
<comment type="similarity">
    <text evidence="2">Belongs to the major facilitator superfamily. Monocarboxylate porter (TC 2.A.1.13) family.</text>
</comment>
<dbReference type="RefSeq" id="XP_004180104.1">
    <property type="nucleotide sequence ID" value="XM_004180056.1"/>
</dbReference>
<organism evidence="5 6">
    <name type="scientific">Henningerozyma blattae (strain ATCC 34711 / CBS 6284 / DSM 70876 / NBRC 10599 / NRRL Y-10934 / UCD 77-7)</name>
    <name type="common">Yeast</name>
    <name type="synonym">Tetrapisispora blattae</name>
    <dbReference type="NCBI Taxonomy" id="1071380"/>
    <lineage>
        <taxon>Eukaryota</taxon>
        <taxon>Fungi</taxon>
        <taxon>Dikarya</taxon>
        <taxon>Ascomycota</taxon>
        <taxon>Saccharomycotina</taxon>
        <taxon>Saccharomycetes</taxon>
        <taxon>Saccharomycetales</taxon>
        <taxon>Saccharomycetaceae</taxon>
        <taxon>Henningerozyma</taxon>
    </lineage>
</organism>
<feature type="transmembrane region" description="Helical" evidence="3">
    <location>
        <begin position="122"/>
        <end position="143"/>
    </location>
</feature>
<reference evidence="5 6" key="1">
    <citation type="journal article" date="2011" name="Proc. Natl. Acad. Sci. U.S.A.">
        <title>Evolutionary erosion of yeast sex chromosomes by mating-type switching accidents.</title>
        <authorList>
            <person name="Gordon J.L."/>
            <person name="Armisen D."/>
            <person name="Proux-Wera E."/>
            <person name="Oheigeartaigh S.S."/>
            <person name="Byrne K.P."/>
            <person name="Wolfe K.H."/>
        </authorList>
    </citation>
    <scope>NUCLEOTIDE SEQUENCE [LARGE SCALE GENOMIC DNA]</scope>
    <source>
        <strain evidence="6">ATCC 34711 / CBS 6284 / DSM 70876 / NBRC 10599 / NRRL Y-10934 / UCD 77-7</strain>
    </source>
</reference>
<dbReference type="SUPFAM" id="SSF103473">
    <property type="entry name" value="MFS general substrate transporter"/>
    <property type="match status" value="1"/>
</dbReference>
<feature type="transmembrane region" description="Helical" evidence="3">
    <location>
        <begin position="415"/>
        <end position="434"/>
    </location>
</feature>
<dbReference type="InParanoid" id="I2H2I3"/>
<dbReference type="PANTHER" id="PTHR11360:SF177">
    <property type="entry name" value="RIBOFLAVIN TRANSPORTER MCH5"/>
    <property type="match status" value="1"/>
</dbReference>
<evidence type="ECO:0000313" key="6">
    <source>
        <dbReference type="Proteomes" id="UP000002866"/>
    </source>
</evidence>
<dbReference type="EMBL" id="HE806319">
    <property type="protein sequence ID" value="CCH60585.1"/>
    <property type="molecule type" value="Genomic_DNA"/>
</dbReference>
<evidence type="ECO:0000259" key="4">
    <source>
        <dbReference type="PROSITE" id="PS50850"/>
    </source>
</evidence>
<feature type="transmembrane region" description="Helical" evidence="3">
    <location>
        <begin position="509"/>
        <end position="531"/>
    </location>
</feature>
<protein>
    <recommendedName>
        <fullName evidence="4">Major facilitator superfamily (MFS) profile domain-containing protein</fullName>
    </recommendedName>
</protein>
<dbReference type="GeneID" id="14495568"/>
<dbReference type="FunCoup" id="I2H2I3">
    <property type="interactions" value="205"/>
</dbReference>
<evidence type="ECO:0000256" key="2">
    <source>
        <dbReference type="ARBA" id="ARBA00006727"/>
    </source>
</evidence>
<dbReference type="GO" id="GO:0022857">
    <property type="term" value="F:transmembrane transporter activity"/>
    <property type="evidence" value="ECO:0007669"/>
    <property type="project" value="InterPro"/>
</dbReference>
<dbReference type="PROSITE" id="PS50850">
    <property type="entry name" value="MFS"/>
    <property type="match status" value="1"/>
</dbReference>
<dbReference type="OrthoDB" id="6509908at2759"/>
<dbReference type="InterPro" id="IPR020846">
    <property type="entry name" value="MFS_dom"/>
</dbReference>
<dbReference type="Pfam" id="PF07690">
    <property type="entry name" value="MFS_1"/>
    <property type="match status" value="1"/>
</dbReference>